<proteinExistence type="predicted"/>
<protein>
    <submittedName>
        <fullName evidence="1">Uncharacterized protein</fullName>
    </submittedName>
</protein>
<gene>
    <name evidence="1" type="ORF">LCGC14_2712310</name>
</gene>
<comment type="caution">
    <text evidence="1">The sequence shown here is derived from an EMBL/GenBank/DDBJ whole genome shotgun (WGS) entry which is preliminary data.</text>
</comment>
<sequence>MPDLCPNCERSLTTKRMSFTVVSCHNPGCSEPYTRQTTPKVQDVVVIHEFVMQDLLEYSTSMPTGVFAGKRWKRRVKDGWLLGEYIDDGARDGTLLTLWTPIEVIPK</sequence>
<reference evidence="1" key="1">
    <citation type="journal article" date="2015" name="Nature">
        <title>Complex archaea that bridge the gap between prokaryotes and eukaryotes.</title>
        <authorList>
            <person name="Spang A."/>
            <person name="Saw J.H."/>
            <person name="Jorgensen S.L."/>
            <person name="Zaremba-Niedzwiedzka K."/>
            <person name="Martijn J."/>
            <person name="Lind A.E."/>
            <person name="van Eijk R."/>
            <person name="Schleper C."/>
            <person name="Guy L."/>
            <person name="Ettema T.J."/>
        </authorList>
    </citation>
    <scope>NUCLEOTIDE SEQUENCE</scope>
</reference>
<dbReference type="EMBL" id="LAZR01048623">
    <property type="protein sequence ID" value="KKK91500.1"/>
    <property type="molecule type" value="Genomic_DNA"/>
</dbReference>
<accession>A0A0F9A093</accession>
<organism evidence="1">
    <name type="scientific">marine sediment metagenome</name>
    <dbReference type="NCBI Taxonomy" id="412755"/>
    <lineage>
        <taxon>unclassified sequences</taxon>
        <taxon>metagenomes</taxon>
        <taxon>ecological metagenomes</taxon>
    </lineage>
</organism>
<name>A0A0F9A093_9ZZZZ</name>
<evidence type="ECO:0000313" key="1">
    <source>
        <dbReference type="EMBL" id="KKK91500.1"/>
    </source>
</evidence>
<dbReference type="AlphaFoldDB" id="A0A0F9A093"/>